<keyword evidence="6" id="KW-0539">Nucleus</keyword>
<dbReference type="PANTHER" id="PTHR12663">
    <property type="entry name" value="ANDROGEN INDUCED INHIBITOR OF PROLIFERATION AS3 / PDS5-RELATED"/>
    <property type="match status" value="1"/>
</dbReference>
<evidence type="ECO:0000313" key="10">
    <source>
        <dbReference type="Proteomes" id="UP001279734"/>
    </source>
</evidence>
<keyword evidence="3" id="KW-0227">DNA damage</keyword>
<keyword evidence="2" id="KW-0132">Cell division</keyword>
<feature type="compositionally biased region" description="Polar residues" evidence="8">
    <location>
        <begin position="779"/>
        <end position="789"/>
    </location>
</feature>
<dbReference type="Proteomes" id="UP001279734">
    <property type="component" value="Unassembled WGS sequence"/>
</dbReference>
<reference evidence="9" key="1">
    <citation type="submission" date="2023-05" db="EMBL/GenBank/DDBJ databases">
        <title>Nepenthes gracilis genome sequencing.</title>
        <authorList>
            <person name="Fukushima K."/>
        </authorList>
    </citation>
    <scope>NUCLEOTIDE SEQUENCE</scope>
    <source>
        <strain evidence="9">SING2019-196</strain>
    </source>
</reference>
<dbReference type="CDD" id="cd20404">
    <property type="entry name" value="Tudor_Agenet_AtEML-like"/>
    <property type="match status" value="1"/>
</dbReference>
<gene>
    <name evidence="9" type="ORF">Nepgr_009851</name>
</gene>
<feature type="compositionally biased region" description="Basic and acidic residues" evidence="8">
    <location>
        <begin position="328"/>
        <end position="359"/>
    </location>
</feature>
<dbReference type="AlphaFoldDB" id="A0AAD3XKT9"/>
<evidence type="ECO:0000256" key="8">
    <source>
        <dbReference type="SAM" id="MobiDB-lite"/>
    </source>
</evidence>
<comment type="caution">
    <text evidence="9">The sequence shown here is derived from an EMBL/GenBank/DDBJ whole genome shotgun (WGS) entry which is preliminary data.</text>
</comment>
<keyword evidence="10" id="KW-1185">Reference proteome</keyword>
<evidence type="ECO:0000256" key="1">
    <source>
        <dbReference type="ARBA" id="ARBA00004123"/>
    </source>
</evidence>
<evidence type="ECO:0000313" key="9">
    <source>
        <dbReference type="EMBL" id="GMH08011.1"/>
    </source>
</evidence>
<organism evidence="9 10">
    <name type="scientific">Nepenthes gracilis</name>
    <name type="common">Slender pitcher plant</name>
    <dbReference type="NCBI Taxonomy" id="150966"/>
    <lineage>
        <taxon>Eukaryota</taxon>
        <taxon>Viridiplantae</taxon>
        <taxon>Streptophyta</taxon>
        <taxon>Embryophyta</taxon>
        <taxon>Tracheophyta</taxon>
        <taxon>Spermatophyta</taxon>
        <taxon>Magnoliopsida</taxon>
        <taxon>eudicotyledons</taxon>
        <taxon>Gunneridae</taxon>
        <taxon>Pentapetalae</taxon>
        <taxon>Caryophyllales</taxon>
        <taxon>Nepenthaceae</taxon>
        <taxon>Nepenthes</taxon>
    </lineage>
</organism>
<sequence>MAAWEKELEEQLMEAGNRLLSPPSSVDDLLPLLDKIEICLARVEQSPSESMQKALSPSIRALVTNELLRHSNLDVKVAVASCISEITRITAPEAPYDDDKMKEVFQLIVSSFEGLNDKSCRSYNKRASILETVAKVRSCVVMLDLECDALLLEMFHHFLKSIRDYHPENVFSSMETIMTLVLEESEEVSLTLVSSILSCLKRDRKDIAAVAKKLGEKVLENCAAKLKPYLIPAVKSLGSSLDDYSEVVANICQGMSAVDPKDVNASSMNMADGGDWRKTSSEVAVEGTKEAPAKTASEEAPQTRSPKSSIMSNGTLQKCIDESSVGEDPIKGQEQDDHTKSKTAEELSKEKTVVAEKRVSVVKSQSKPEKINKQKGRKHNSFRSPSEPSGNPVDGHKETEKMLDHCEGETKEVESSPHVDQADDMAVPLKNEKEISVPLPLPLPSGTVPDESQIKKARQRRNLIQEEAPSKTSEVTGISQSRSHKRSGRKAQADKDQSAPGPAEVSKKEDGTTSDLDTKSMEQVRKKVVAVTNEKEDKKRRVKGKAFSGKDLSKSFSKDDGKAAAKLIRDASHQEKTTKVNSKRKRTSGKEQASDAEEYGEDLVGARIKVWWPDDDAFYKGSVDGFDLVEKRHKVLYDDGDVEVLLLKDERWEFTEDEPVSHKEHANVGGSPDMSSEMHKKKKEKGIPDSSSKQGKKSKNGGTLSSKDKAKWSKSGHKQKQDGKVETKSKDDASKNAGRSENVNGGKSRDSKVSNKSAEESLKVAGKSKDDDIDIPKASTKSKSYSPQNAAKPKGKTARSGSKSSANGSARLKAVSSKMNVEEDAKSPESAKALECVKGRSPNSSKDQKTTTRKKRPRVMF</sequence>
<feature type="compositionally biased region" description="Basic and acidic residues" evidence="8">
    <location>
        <begin position="747"/>
        <end position="770"/>
    </location>
</feature>
<feature type="compositionally biased region" description="Basic and acidic residues" evidence="8">
    <location>
        <begin position="505"/>
        <end position="525"/>
    </location>
</feature>
<feature type="region of interest" description="Disordered" evidence="8">
    <location>
        <begin position="653"/>
        <end position="861"/>
    </location>
</feature>
<dbReference type="GO" id="GO:0007064">
    <property type="term" value="P:mitotic sister chromatid cohesion"/>
    <property type="evidence" value="ECO:0007669"/>
    <property type="project" value="InterPro"/>
</dbReference>
<keyword evidence="4" id="KW-0498">Mitosis</keyword>
<proteinExistence type="predicted"/>
<dbReference type="EMBL" id="BSYO01000007">
    <property type="protein sequence ID" value="GMH08011.1"/>
    <property type="molecule type" value="Genomic_DNA"/>
</dbReference>
<dbReference type="GO" id="GO:0051301">
    <property type="term" value="P:cell division"/>
    <property type="evidence" value="ECO:0007669"/>
    <property type="project" value="UniProtKB-KW"/>
</dbReference>
<feature type="compositionally biased region" description="Polar residues" evidence="8">
    <location>
        <begin position="300"/>
        <end position="316"/>
    </location>
</feature>
<feature type="compositionally biased region" description="Basic and acidic residues" evidence="8">
    <location>
        <begin position="394"/>
        <end position="421"/>
    </location>
</feature>
<dbReference type="Gene3D" id="2.30.30.140">
    <property type="match status" value="1"/>
</dbReference>
<comment type="subcellular location">
    <subcellularLocation>
        <location evidence="1">Nucleus</location>
    </subcellularLocation>
</comment>
<evidence type="ECO:0000256" key="2">
    <source>
        <dbReference type="ARBA" id="ARBA00022618"/>
    </source>
</evidence>
<evidence type="ECO:0000256" key="7">
    <source>
        <dbReference type="ARBA" id="ARBA00023306"/>
    </source>
</evidence>
<name>A0AAD3XKT9_NEPGR</name>
<keyword evidence="5" id="KW-0234">DNA repair</keyword>
<accession>A0AAD3XKT9</accession>
<dbReference type="GO" id="GO:0006281">
    <property type="term" value="P:DNA repair"/>
    <property type="evidence" value="ECO:0007669"/>
    <property type="project" value="UniProtKB-KW"/>
</dbReference>
<feature type="region of interest" description="Disordered" evidence="8">
    <location>
        <begin position="262"/>
        <end position="599"/>
    </location>
</feature>
<dbReference type="GO" id="GO:0005634">
    <property type="term" value="C:nucleus"/>
    <property type="evidence" value="ECO:0007669"/>
    <property type="project" value="UniProtKB-SubCell"/>
</dbReference>
<evidence type="ECO:0000256" key="5">
    <source>
        <dbReference type="ARBA" id="ARBA00023204"/>
    </source>
</evidence>
<dbReference type="GO" id="GO:0000785">
    <property type="term" value="C:chromatin"/>
    <property type="evidence" value="ECO:0007669"/>
    <property type="project" value="TreeGrafter"/>
</dbReference>
<evidence type="ECO:0000256" key="4">
    <source>
        <dbReference type="ARBA" id="ARBA00022776"/>
    </source>
</evidence>
<feature type="compositionally biased region" description="Polar residues" evidence="8">
    <location>
        <begin position="470"/>
        <end position="481"/>
    </location>
</feature>
<protein>
    <submittedName>
        <fullName evidence="9">Uncharacterized protein</fullName>
    </submittedName>
</protein>
<feature type="compositionally biased region" description="Basic and acidic residues" evidence="8">
    <location>
        <begin position="551"/>
        <end position="578"/>
    </location>
</feature>
<dbReference type="GO" id="GO:0035825">
    <property type="term" value="P:homologous recombination"/>
    <property type="evidence" value="ECO:0007669"/>
    <property type="project" value="UniProtKB-ARBA"/>
</dbReference>
<evidence type="ECO:0000256" key="6">
    <source>
        <dbReference type="ARBA" id="ARBA00023242"/>
    </source>
</evidence>
<evidence type="ECO:0000256" key="3">
    <source>
        <dbReference type="ARBA" id="ARBA00022763"/>
    </source>
</evidence>
<feature type="compositionally biased region" description="Basic and acidic residues" evidence="8">
    <location>
        <begin position="719"/>
        <end position="734"/>
    </location>
</feature>
<feature type="compositionally biased region" description="Basic and acidic residues" evidence="8">
    <location>
        <begin position="653"/>
        <end position="666"/>
    </location>
</feature>
<feature type="compositionally biased region" description="Basic residues" evidence="8">
    <location>
        <begin position="851"/>
        <end position="861"/>
    </location>
</feature>
<dbReference type="Pfam" id="PF20168">
    <property type="entry name" value="PDS5"/>
    <property type="match status" value="1"/>
</dbReference>
<dbReference type="SUPFAM" id="SSF63748">
    <property type="entry name" value="Tudor/PWWP/MBT"/>
    <property type="match status" value="1"/>
</dbReference>
<feature type="compositionally biased region" description="Polar residues" evidence="8">
    <location>
        <begin position="799"/>
        <end position="808"/>
    </location>
</feature>
<dbReference type="SUPFAM" id="SSF48371">
    <property type="entry name" value="ARM repeat"/>
    <property type="match status" value="1"/>
</dbReference>
<dbReference type="PANTHER" id="PTHR12663:SF3">
    <property type="entry name" value="SISTER CHROMATID COHESION PROTEIN PDS5 HOMOLOG C"/>
    <property type="match status" value="1"/>
</dbReference>
<keyword evidence="7" id="KW-0131">Cell cycle</keyword>
<dbReference type="InterPro" id="IPR039776">
    <property type="entry name" value="Pds5"/>
</dbReference>
<dbReference type="InterPro" id="IPR016024">
    <property type="entry name" value="ARM-type_fold"/>
</dbReference>
<feature type="compositionally biased region" description="Basic and acidic residues" evidence="8">
    <location>
        <begin position="820"/>
        <end position="829"/>
    </location>
</feature>